<feature type="coiled-coil region" evidence="4">
    <location>
        <begin position="321"/>
        <end position="348"/>
    </location>
</feature>
<dbReference type="Gene3D" id="1.10.10.580">
    <property type="entry name" value="Structural maintenance of chromosome 1. Chain E"/>
    <property type="match status" value="1"/>
</dbReference>
<keyword evidence="4" id="KW-0175">Coiled coil</keyword>
<comment type="similarity">
    <text evidence="2">Belongs to the rad21 family.</text>
</comment>
<organism evidence="8 9">
    <name type="scientific">Antrodiella citrinella</name>
    <dbReference type="NCBI Taxonomy" id="2447956"/>
    <lineage>
        <taxon>Eukaryota</taxon>
        <taxon>Fungi</taxon>
        <taxon>Dikarya</taxon>
        <taxon>Basidiomycota</taxon>
        <taxon>Agaricomycotina</taxon>
        <taxon>Agaricomycetes</taxon>
        <taxon>Polyporales</taxon>
        <taxon>Steccherinaceae</taxon>
        <taxon>Antrodiella</taxon>
    </lineage>
</organism>
<gene>
    <name evidence="8" type="ORF">EUX98_g105</name>
</gene>
<name>A0A4S4N753_9APHY</name>
<dbReference type="Pfam" id="PF04824">
    <property type="entry name" value="Rad21_Rec8"/>
    <property type="match status" value="1"/>
</dbReference>
<dbReference type="SUPFAM" id="SSF46785">
    <property type="entry name" value="Winged helix' DNA-binding domain"/>
    <property type="match status" value="1"/>
</dbReference>
<evidence type="ECO:0000256" key="2">
    <source>
        <dbReference type="ARBA" id="ARBA00009870"/>
    </source>
</evidence>
<sequence length="659" mass="72105">MFFTPELLSRRDSGFGLLWLAATLGSKSSFKKLPRRSVTSADIVQLCNLIADPPEPLALRLSSNLMIGAASANQRIRPDAVTVRADPSAAFAIEFEHLFPEWDKTSPDEGDDQSDDEYDPTSKKTRKKKDKETPLSHIGPARGDLHTLKENYDYLLSQTFDVSFNESGLGVAGASSSQAGFGFDDDFLVGVDAGPDIGDELARELGDGWGVFPEDRAPSMGVGANVRDVDMIDTASGLQLPQNAGFDEDFVMADVHMEPDLAGPPALEQGHIANVGSPRESGPEIPEDGQDNGLGTQDEQRKPKKPKRVRLLLDSRTELTNEELQRARALYMEEQAKIRRELDEKRAEKDGEVLLQEMISGVPSGLHAPVLIDFWLENFKVQVQARSGQLVLDTEGEPPKKRRRVEHVDPVAFDEQNLQGADGMIQFDGGLHQVEDYNAHYHNDMQADAESKLRSSEEPGQARQMSRPPSVPGSHLDLYNRSADVVGSQRSAVFPWDNAGGISSSAAGAPFEMVASDKFSVSVGRGRKSSSLGSRRGSSMLPVPNSPAGLNFGDQQMDGDGFEFNVPEGNQPGVDTQQSDLNMLTLERHSFDFLEYCKMQLNAFPTESNSVGFDDIVPLETSTPHVAAAAFYHCLVLATKDAVRLEQDESFAPVRIFVK</sequence>
<feature type="compositionally biased region" description="Basic and acidic residues" evidence="5">
    <location>
        <begin position="446"/>
        <end position="457"/>
    </location>
</feature>
<evidence type="ECO:0000256" key="1">
    <source>
        <dbReference type="ARBA" id="ARBA00004123"/>
    </source>
</evidence>
<feature type="region of interest" description="Disordered" evidence="5">
    <location>
        <begin position="446"/>
        <end position="475"/>
    </location>
</feature>
<dbReference type="PANTHER" id="PTHR12585:SF69">
    <property type="entry name" value="FI11703P"/>
    <property type="match status" value="1"/>
</dbReference>
<dbReference type="InterPro" id="IPR006909">
    <property type="entry name" value="Rad21/Rec8_C_eu"/>
</dbReference>
<dbReference type="InterPro" id="IPR006910">
    <property type="entry name" value="Rad21_Rec8_N"/>
</dbReference>
<feature type="region of interest" description="Disordered" evidence="5">
    <location>
        <begin position="525"/>
        <end position="547"/>
    </location>
</feature>
<evidence type="ECO:0000259" key="7">
    <source>
        <dbReference type="Pfam" id="PF04825"/>
    </source>
</evidence>
<keyword evidence="9" id="KW-1185">Reference proteome</keyword>
<evidence type="ECO:0000259" key="6">
    <source>
        <dbReference type="Pfam" id="PF04824"/>
    </source>
</evidence>
<dbReference type="Proteomes" id="UP000308730">
    <property type="component" value="Unassembled WGS sequence"/>
</dbReference>
<dbReference type="OrthoDB" id="10071381at2759"/>
<evidence type="ECO:0000256" key="5">
    <source>
        <dbReference type="SAM" id="MobiDB-lite"/>
    </source>
</evidence>
<reference evidence="8 9" key="1">
    <citation type="submission" date="2019-02" db="EMBL/GenBank/DDBJ databases">
        <title>Genome sequencing of the rare red list fungi Antrodiella citrinella (Flaviporus citrinellus).</title>
        <authorList>
            <person name="Buettner E."/>
            <person name="Kellner H."/>
        </authorList>
    </citation>
    <scope>NUCLEOTIDE SEQUENCE [LARGE SCALE GENOMIC DNA]</scope>
    <source>
        <strain evidence="8 9">DSM 108506</strain>
    </source>
</reference>
<dbReference type="EMBL" id="SGPM01000001">
    <property type="protein sequence ID" value="THH34077.1"/>
    <property type="molecule type" value="Genomic_DNA"/>
</dbReference>
<dbReference type="GO" id="GO:0005634">
    <property type="term" value="C:nucleus"/>
    <property type="evidence" value="ECO:0007669"/>
    <property type="project" value="UniProtKB-SubCell"/>
</dbReference>
<dbReference type="PANTHER" id="PTHR12585">
    <property type="entry name" value="SCC1 / RAD21 FAMILY MEMBER"/>
    <property type="match status" value="1"/>
</dbReference>
<proteinExistence type="inferred from homology"/>
<dbReference type="GO" id="GO:0007062">
    <property type="term" value="P:sister chromatid cohesion"/>
    <property type="evidence" value="ECO:0007669"/>
    <property type="project" value="InterPro"/>
</dbReference>
<feature type="domain" description="Rad21/Rec8-like protein N-terminal" evidence="7">
    <location>
        <begin position="1"/>
        <end position="70"/>
    </location>
</feature>
<evidence type="ECO:0000256" key="3">
    <source>
        <dbReference type="ARBA" id="ARBA00023242"/>
    </source>
</evidence>
<protein>
    <recommendedName>
        <fullName evidence="10">Rad21/Rec8-like protein C-terminal eukaryotic domain-containing protein</fullName>
    </recommendedName>
</protein>
<dbReference type="InterPro" id="IPR039781">
    <property type="entry name" value="Rad21/Rec8-like"/>
</dbReference>
<comment type="caution">
    <text evidence="8">The sequence shown here is derived from an EMBL/GenBank/DDBJ whole genome shotgun (WGS) entry which is preliminary data.</text>
</comment>
<feature type="domain" description="Rad21/Rec8-like protein C-terminal eukaryotic" evidence="6">
    <location>
        <begin position="625"/>
        <end position="656"/>
    </location>
</feature>
<feature type="compositionally biased region" description="Low complexity" evidence="5">
    <location>
        <begin position="525"/>
        <end position="539"/>
    </location>
</feature>
<dbReference type="InterPro" id="IPR036390">
    <property type="entry name" value="WH_DNA-bd_sf"/>
</dbReference>
<accession>A0A4S4N753</accession>
<dbReference type="GO" id="GO:0008278">
    <property type="term" value="C:cohesin complex"/>
    <property type="evidence" value="ECO:0007669"/>
    <property type="project" value="InterPro"/>
</dbReference>
<dbReference type="AlphaFoldDB" id="A0A4S4N753"/>
<evidence type="ECO:0008006" key="10">
    <source>
        <dbReference type="Google" id="ProtNLM"/>
    </source>
</evidence>
<feature type="compositionally biased region" description="Acidic residues" evidence="5">
    <location>
        <begin position="108"/>
        <end position="119"/>
    </location>
</feature>
<evidence type="ECO:0000313" key="9">
    <source>
        <dbReference type="Proteomes" id="UP000308730"/>
    </source>
</evidence>
<dbReference type="InterPro" id="IPR023093">
    <property type="entry name" value="ScpA-like_C"/>
</dbReference>
<comment type="subcellular location">
    <subcellularLocation>
        <location evidence="1">Nucleus</location>
    </subcellularLocation>
</comment>
<evidence type="ECO:0000256" key="4">
    <source>
        <dbReference type="SAM" id="Coils"/>
    </source>
</evidence>
<keyword evidence="3" id="KW-0539">Nucleus</keyword>
<feature type="region of interest" description="Disordered" evidence="5">
    <location>
        <begin position="260"/>
        <end position="308"/>
    </location>
</feature>
<dbReference type="GO" id="GO:1990414">
    <property type="term" value="P:replication-born double-strand break repair via sister chromatid exchange"/>
    <property type="evidence" value="ECO:0007669"/>
    <property type="project" value="TreeGrafter"/>
</dbReference>
<dbReference type="Pfam" id="PF04825">
    <property type="entry name" value="Rad21_Rec8_N"/>
    <property type="match status" value="1"/>
</dbReference>
<evidence type="ECO:0000313" key="8">
    <source>
        <dbReference type="EMBL" id="THH34077.1"/>
    </source>
</evidence>
<dbReference type="GO" id="GO:0003682">
    <property type="term" value="F:chromatin binding"/>
    <property type="evidence" value="ECO:0007669"/>
    <property type="project" value="TreeGrafter"/>
</dbReference>
<feature type="region of interest" description="Disordered" evidence="5">
    <location>
        <begin position="102"/>
        <end position="142"/>
    </location>
</feature>